<dbReference type="RefSeq" id="WP_176069188.1">
    <property type="nucleotide sequence ID" value="NZ_JABWMJ010000004.1"/>
</dbReference>
<dbReference type="InterPro" id="IPR042100">
    <property type="entry name" value="Bug_dom1"/>
</dbReference>
<comment type="caution">
    <text evidence="3">The sequence shown here is derived from an EMBL/GenBank/DDBJ whole genome shotgun (WGS) entry which is preliminary data.</text>
</comment>
<dbReference type="AlphaFoldDB" id="A0A7Y6NNE1"/>
<dbReference type="InterPro" id="IPR005064">
    <property type="entry name" value="BUG"/>
</dbReference>
<dbReference type="Gene3D" id="3.40.190.150">
    <property type="entry name" value="Bordetella uptake gene, domain 1"/>
    <property type="match status" value="1"/>
</dbReference>
<dbReference type="PANTHER" id="PTHR42928:SF5">
    <property type="entry name" value="BLR1237 PROTEIN"/>
    <property type="match status" value="1"/>
</dbReference>
<dbReference type="PIRSF" id="PIRSF017082">
    <property type="entry name" value="YflP"/>
    <property type="match status" value="1"/>
</dbReference>
<sequence>MKKLLPALIAITCLAFGSIATAQDAFPSRPVKMIVPYPAGGGGDILARAIADVFQKQTGQPMVIDNRAGANGMIGAAACKGAAADGYTYCLPVSDVMAINTHIYKKVPYDVEHDFTVVAPIATVVLAIVANSSVPAKDLKELAAWSQANKQKANFATWGVGSAAHLMMAQFNKSMGGSFTNVPYPGVPQMLQATLGGDASATLLFYGPIAQFINEGKMRPLAVLAGERYPALPNVPTVSEAGFNFTPTVYYGVYAPAGTPPAIVSRMGQLLTTAAADPAVLKTMSAAGFAPLNETPKAFSERVARDRAAWGPIAKSLGLSLE</sequence>
<dbReference type="EMBL" id="JABWMJ010000004">
    <property type="protein sequence ID" value="NUZ06360.1"/>
    <property type="molecule type" value="Genomic_DNA"/>
</dbReference>
<feature type="chain" id="PRO_5030698346" evidence="2">
    <location>
        <begin position="23"/>
        <end position="322"/>
    </location>
</feature>
<reference evidence="3 4" key="1">
    <citation type="submission" date="2020-06" db="EMBL/GenBank/DDBJ databases">
        <title>Schlegella sp. ID0723 isolated from air conditioner.</title>
        <authorList>
            <person name="Kim D.Y."/>
            <person name="Kim D.-U."/>
        </authorList>
    </citation>
    <scope>NUCLEOTIDE SEQUENCE [LARGE SCALE GENOMIC DNA]</scope>
    <source>
        <strain evidence="3 4">ID0723</strain>
    </source>
</reference>
<accession>A0A7Y6NNE1</accession>
<proteinExistence type="inferred from homology"/>
<dbReference type="SUPFAM" id="SSF53850">
    <property type="entry name" value="Periplasmic binding protein-like II"/>
    <property type="match status" value="1"/>
</dbReference>
<evidence type="ECO:0000313" key="4">
    <source>
        <dbReference type="Proteomes" id="UP000529637"/>
    </source>
</evidence>
<keyword evidence="2" id="KW-0732">Signal</keyword>
<dbReference type="PANTHER" id="PTHR42928">
    <property type="entry name" value="TRICARBOXYLATE-BINDING PROTEIN"/>
    <property type="match status" value="1"/>
</dbReference>
<organism evidence="3 4">
    <name type="scientific">Piscinibacter koreensis</name>
    <dbReference type="NCBI Taxonomy" id="2742824"/>
    <lineage>
        <taxon>Bacteria</taxon>
        <taxon>Pseudomonadati</taxon>
        <taxon>Pseudomonadota</taxon>
        <taxon>Betaproteobacteria</taxon>
        <taxon>Burkholderiales</taxon>
        <taxon>Sphaerotilaceae</taxon>
        <taxon>Piscinibacter</taxon>
    </lineage>
</organism>
<dbReference type="Proteomes" id="UP000529637">
    <property type="component" value="Unassembled WGS sequence"/>
</dbReference>
<feature type="signal peptide" evidence="2">
    <location>
        <begin position="1"/>
        <end position="22"/>
    </location>
</feature>
<evidence type="ECO:0000256" key="1">
    <source>
        <dbReference type="ARBA" id="ARBA00006987"/>
    </source>
</evidence>
<evidence type="ECO:0000313" key="3">
    <source>
        <dbReference type="EMBL" id="NUZ06360.1"/>
    </source>
</evidence>
<evidence type="ECO:0000256" key="2">
    <source>
        <dbReference type="SAM" id="SignalP"/>
    </source>
</evidence>
<protein>
    <submittedName>
        <fullName evidence="3">Tripartite tricarboxylate transporter substrate binding protein</fullName>
    </submittedName>
</protein>
<dbReference type="Gene3D" id="3.40.190.10">
    <property type="entry name" value="Periplasmic binding protein-like II"/>
    <property type="match status" value="1"/>
</dbReference>
<dbReference type="Pfam" id="PF03401">
    <property type="entry name" value="TctC"/>
    <property type="match status" value="1"/>
</dbReference>
<comment type="similarity">
    <text evidence="1">Belongs to the UPF0065 (bug) family.</text>
</comment>
<name>A0A7Y6NNE1_9BURK</name>
<gene>
    <name evidence="3" type="ORF">HQN59_11375</name>
</gene>
<keyword evidence="4" id="KW-1185">Reference proteome</keyword>
<dbReference type="CDD" id="cd07012">
    <property type="entry name" value="PBP2_Bug_TTT"/>
    <property type="match status" value="1"/>
</dbReference>